<gene>
    <name evidence="2" type="ORF">PTTG_00447</name>
</gene>
<dbReference type="EMBL" id="ADAS02000017">
    <property type="protein sequence ID" value="OAV96744.1"/>
    <property type="molecule type" value="Genomic_DNA"/>
</dbReference>
<keyword evidence="4" id="KW-1185">Reference proteome</keyword>
<reference evidence="2" key="2">
    <citation type="submission" date="2016-05" db="EMBL/GenBank/DDBJ databases">
        <title>Comparative analysis highlights variable genome content of wheat rusts and divergence of the mating loci.</title>
        <authorList>
            <person name="Cuomo C.A."/>
            <person name="Bakkeren G."/>
            <person name="Szabo L."/>
            <person name="Khalil H."/>
            <person name="Joly D."/>
            <person name="Goldberg J."/>
            <person name="Young S."/>
            <person name="Zeng Q."/>
            <person name="Fellers J."/>
        </authorList>
    </citation>
    <scope>NUCLEOTIDE SEQUENCE [LARGE SCALE GENOMIC DNA]</scope>
    <source>
        <strain evidence="2">1-1 BBBD Race 1</strain>
    </source>
</reference>
<proteinExistence type="predicted"/>
<accession>A0A180GW53</accession>
<organism evidence="2">
    <name type="scientific">Puccinia triticina (isolate 1-1 / race 1 (BBBD))</name>
    <name type="common">Brown leaf rust fungus</name>
    <dbReference type="NCBI Taxonomy" id="630390"/>
    <lineage>
        <taxon>Eukaryota</taxon>
        <taxon>Fungi</taxon>
        <taxon>Dikarya</taxon>
        <taxon>Basidiomycota</taxon>
        <taxon>Pucciniomycotina</taxon>
        <taxon>Pucciniomycetes</taxon>
        <taxon>Pucciniales</taxon>
        <taxon>Pucciniaceae</taxon>
        <taxon>Puccinia</taxon>
    </lineage>
</organism>
<dbReference type="VEuPathDB" id="FungiDB:PTTG_00447"/>
<feature type="compositionally biased region" description="Basic and acidic residues" evidence="1">
    <location>
        <begin position="55"/>
        <end position="64"/>
    </location>
</feature>
<feature type="compositionally biased region" description="Basic residues" evidence="1">
    <location>
        <begin position="74"/>
        <end position="86"/>
    </location>
</feature>
<evidence type="ECO:0000313" key="3">
    <source>
        <dbReference type="EnsemblFungi" id="PTTG_00447-t43_1-p1"/>
    </source>
</evidence>
<reference evidence="3" key="4">
    <citation type="submission" date="2025-05" db="UniProtKB">
        <authorList>
            <consortium name="EnsemblFungi"/>
        </authorList>
    </citation>
    <scope>IDENTIFICATION</scope>
    <source>
        <strain evidence="3">isolate 1-1 / race 1 (BBBD)</strain>
    </source>
</reference>
<evidence type="ECO:0000256" key="1">
    <source>
        <dbReference type="SAM" id="MobiDB-lite"/>
    </source>
</evidence>
<dbReference type="OrthoDB" id="2507265at2759"/>
<reference evidence="3 4" key="3">
    <citation type="journal article" date="2017" name="G3 (Bethesda)">
        <title>Comparative analysis highlights variable genome content of wheat rusts and divergence of the mating loci.</title>
        <authorList>
            <person name="Cuomo C.A."/>
            <person name="Bakkeren G."/>
            <person name="Khalil H.B."/>
            <person name="Panwar V."/>
            <person name="Joly D."/>
            <person name="Linning R."/>
            <person name="Sakthikumar S."/>
            <person name="Song X."/>
            <person name="Adiconis X."/>
            <person name="Fan L."/>
            <person name="Goldberg J.M."/>
            <person name="Levin J.Z."/>
            <person name="Young S."/>
            <person name="Zeng Q."/>
            <person name="Anikster Y."/>
            <person name="Bruce M."/>
            <person name="Wang M."/>
            <person name="Yin C."/>
            <person name="McCallum B."/>
            <person name="Szabo L.J."/>
            <person name="Hulbert S."/>
            <person name="Chen X."/>
            <person name="Fellers J.P."/>
        </authorList>
    </citation>
    <scope>NUCLEOTIDE SEQUENCE</scope>
    <source>
        <strain evidence="3">isolate 1-1 / race 1 (BBBD)</strain>
        <strain evidence="4">Isolate 1-1 / race 1 (BBBD)</strain>
    </source>
</reference>
<dbReference type="AlphaFoldDB" id="A0A180GW53"/>
<evidence type="ECO:0000313" key="2">
    <source>
        <dbReference type="EMBL" id="OAV96744.1"/>
    </source>
</evidence>
<feature type="region of interest" description="Disordered" evidence="1">
    <location>
        <begin position="31"/>
        <end position="120"/>
    </location>
</feature>
<dbReference type="EnsemblFungi" id="PTTG_00447-t43_1">
    <property type="protein sequence ID" value="PTTG_00447-t43_1-p1"/>
    <property type="gene ID" value="PTTG_00447"/>
</dbReference>
<dbReference type="Proteomes" id="UP000005240">
    <property type="component" value="Unassembled WGS sequence"/>
</dbReference>
<evidence type="ECO:0000313" key="4">
    <source>
        <dbReference type="Proteomes" id="UP000005240"/>
    </source>
</evidence>
<feature type="non-terminal residue" evidence="2">
    <location>
        <position position="230"/>
    </location>
</feature>
<name>A0A180GW53_PUCT1</name>
<protein>
    <submittedName>
        <fullName evidence="2 3">Uncharacterized protein</fullName>
    </submittedName>
</protein>
<reference evidence="2" key="1">
    <citation type="submission" date="2009-11" db="EMBL/GenBank/DDBJ databases">
        <authorList>
            <consortium name="The Broad Institute Genome Sequencing Platform"/>
            <person name="Ward D."/>
            <person name="Feldgarden M."/>
            <person name="Earl A."/>
            <person name="Young S.K."/>
            <person name="Zeng Q."/>
            <person name="Koehrsen M."/>
            <person name="Alvarado L."/>
            <person name="Berlin A."/>
            <person name="Bochicchio J."/>
            <person name="Borenstein D."/>
            <person name="Chapman S.B."/>
            <person name="Chen Z."/>
            <person name="Engels R."/>
            <person name="Freedman E."/>
            <person name="Gellesch M."/>
            <person name="Goldberg J."/>
            <person name="Griggs A."/>
            <person name="Gujja S."/>
            <person name="Heilman E."/>
            <person name="Heiman D."/>
            <person name="Hepburn T."/>
            <person name="Howarth C."/>
            <person name="Jen D."/>
            <person name="Larson L."/>
            <person name="Lewis B."/>
            <person name="Mehta T."/>
            <person name="Park D."/>
            <person name="Pearson M."/>
            <person name="Roberts A."/>
            <person name="Saif S."/>
            <person name="Shea T."/>
            <person name="Shenoy N."/>
            <person name="Sisk P."/>
            <person name="Stolte C."/>
            <person name="Sykes S."/>
            <person name="Thomson T."/>
            <person name="Walk T."/>
            <person name="White J."/>
            <person name="Yandava C."/>
            <person name="Izard J."/>
            <person name="Baranova O.V."/>
            <person name="Blanton J.M."/>
            <person name="Tanner A.C."/>
            <person name="Dewhirst F.E."/>
            <person name="Haas B."/>
            <person name="Nusbaum C."/>
            <person name="Birren B."/>
        </authorList>
    </citation>
    <scope>NUCLEOTIDE SEQUENCE [LARGE SCALE GENOMIC DNA]</scope>
    <source>
        <strain evidence="2">1-1 BBBD Race 1</strain>
    </source>
</reference>
<sequence>MKNTPSASAGFPLARIHRLLRPLRASLGALESQLTTSQPPPTTTSTTPRLYAEPKANRRAREDAQEYAASSSRPLKRYRRSNHTTTKRTTPTHPASSPLFSNPPTPTTTTTVRPQEHPQVTELDTQIRIDKLILAYKNILDATTTTPEPDQQLGKLATVCARVIGRFIERAIELDAGWLADSAQPPSLLTDVDWKTSVMDEWYDAIPLLYRRYATPSARAHPDERERAKK</sequence>